<keyword evidence="3 5" id="KW-0479">Metal-binding</keyword>
<keyword evidence="9" id="KW-1185">Reference proteome</keyword>
<dbReference type="GO" id="GO:0006508">
    <property type="term" value="P:proteolysis"/>
    <property type="evidence" value="ECO:0007669"/>
    <property type="project" value="UniProtKB-KW"/>
</dbReference>
<feature type="binding site" evidence="5">
    <location>
        <position position="187"/>
    </location>
    <ligand>
        <name>a divalent metal cation</name>
        <dbReference type="ChEBI" id="CHEBI:60240"/>
        <label>2</label>
        <note>catalytic</note>
    </ligand>
</feature>
<feature type="binding site" evidence="5">
    <location>
        <position position="159"/>
    </location>
    <ligand>
        <name>substrate</name>
    </ligand>
</feature>
<evidence type="ECO:0000256" key="1">
    <source>
        <dbReference type="ARBA" id="ARBA00022438"/>
    </source>
</evidence>
<dbReference type="NCBIfam" id="TIGR00500">
    <property type="entry name" value="met_pdase_I"/>
    <property type="match status" value="1"/>
</dbReference>
<dbReference type="PANTHER" id="PTHR43330:SF8">
    <property type="entry name" value="METHIONINE AMINOPEPTIDASE 1D, MITOCHONDRIAL"/>
    <property type="match status" value="1"/>
</dbReference>
<proteinExistence type="inferred from homology"/>
<feature type="binding site" evidence="5">
    <location>
        <position position="176"/>
    </location>
    <ligand>
        <name>a divalent metal cation</name>
        <dbReference type="ChEBI" id="CHEBI:60240"/>
        <label>1</label>
    </ligand>
</feature>
<dbReference type="HAMAP" id="MF_01974">
    <property type="entry name" value="MetAP_1"/>
    <property type="match status" value="1"/>
</dbReference>
<dbReference type="GO" id="GO:0004239">
    <property type="term" value="F:initiator methionyl aminopeptidase activity"/>
    <property type="evidence" value="ECO:0007669"/>
    <property type="project" value="UniProtKB-UniRule"/>
</dbReference>
<name>A0AAV7I9D6_COTGL</name>
<dbReference type="Gene3D" id="3.90.230.10">
    <property type="entry name" value="Creatinase/methionine aminopeptidase superfamily"/>
    <property type="match status" value="1"/>
</dbReference>
<comment type="function">
    <text evidence="6">Cotranslationally removes the N-terminal methionine from nascent proteins. The N-terminal methionine is often cleaved when the second residue in the primary sequence is small and uncharged (Met-Ala-, Cys, Gly, Pro, Ser, Thr, or Val).</text>
</comment>
<feature type="binding site" evidence="5">
    <location>
        <position position="313"/>
    </location>
    <ligand>
        <name>a divalent metal cation</name>
        <dbReference type="ChEBI" id="CHEBI:60240"/>
        <label>2</label>
        <note>catalytic</note>
    </ligand>
</feature>
<dbReference type="AlphaFoldDB" id="A0AAV7I9D6"/>
<organism evidence="8 9">
    <name type="scientific">Cotesia glomerata</name>
    <name type="common">Lepidopteran parasitic wasp</name>
    <name type="synonym">Apanteles glomeratus</name>
    <dbReference type="NCBI Taxonomy" id="32391"/>
    <lineage>
        <taxon>Eukaryota</taxon>
        <taxon>Metazoa</taxon>
        <taxon>Ecdysozoa</taxon>
        <taxon>Arthropoda</taxon>
        <taxon>Hexapoda</taxon>
        <taxon>Insecta</taxon>
        <taxon>Pterygota</taxon>
        <taxon>Neoptera</taxon>
        <taxon>Endopterygota</taxon>
        <taxon>Hymenoptera</taxon>
        <taxon>Apocrita</taxon>
        <taxon>Ichneumonoidea</taxon>
        <taxon>Braconidae</taxon>
        <taxon>Microgastrinae</taxon>
        <taxon>Cotesia</taxon>
    </lineage>
</organism>
<keyword evidence="4 5" id="KW-0378">Hydrolase</keyword>
<evidence type="ECO:0000256" key="3">
    <source>
        <dbReference type="ARBA" id="ARBA00022723"/>
    </source>
</evidence>
<protein>
    <recommendedName>
        <fullName evidence="6">Methionine aminopeptidase</fullName>
        <ecNumber evidence="6">3.4.11.18</ecNumber>
    </recommendedName>
</protein>
<dbReference type="InterPro" id="IPR001714">
    <property type="entry name" value="Pept_M24_MAP"/>
</dbReference>
<dbReference type="EC" id="3.4.11.18" evidence="6"/>
<dbReference type="EMBL" id="JAHXZJ010002237">
    <property type="protein sequence ID" value="KAH0546810.1"/>
    <property type="molecule type" value="Genomic_DNA"/>
</dbReference>
<feature type="binding site" evidence="5">
    <location>
        <position position="257"/>
    </location>
    <ligand>
        <name>substrate</name>
    </ligand>
</feature>
<comment type="catalytic activity">
    <reaction evidence="5 6">
        <text>Release of N-terminal amino acids, preferentially methionine, from peptides and arylamides.</text>
        <dbReference type="EC" id="3.4.11.18"/>
    </reaction>
</comment>
<evidence type="ECO:0000313" key="8">
    <source>
        <dbReference type="EMBL" id="KAH0546810.1"/>
    </source>
</evidence>
<feature type="binding site" evidence="5">
    <location>
        <position position="250"/>
    </location>
    <ligand>
        <name>a divalent metal cation</name>
        <dbReference type="ChEBI" id="CHEBI:60240"/>
        <label>2</label>
        <note>catalytic</note>
    </ligand>
</feature>
<evidence type="ECO:0000256" key="5">
    <source>
        <dbReference type="HAMAP-Rule" id="MF_03174"/>
    </source>
</evidence>
<dbReference type="GO" id="GO:0070006">
    <property type="term" value="F:metalloaminopeptidase activity"/>
    <property type="evidence" value="ECO:0007669"/>
    <property type="project" value="UniProtKB-UniRule"/>
</dbReference>
<feature type="domain" description="Peptidase M24" evidence="7">
    <location>
        <begin position="93"/>
        <end position="320"/>
    </location>
</feature>
<dbReference type="InterPro" id="IPR002467">
    <property type="entry name" value="Pept_M24A_MAP1"/>
</dbReference>
<gene>
    <name evidence="8" type="ORF">KQX54_015342</name>
</gene>
<sequence length="328" mass="36834">MLKKTLMFNRPPIRNFFKGVLEKINPFKKTVYKPIIIDNEFGKYEIVLPQEVSMKKKKIPKHIRLPKYASSSYGMPEHVDMEYVEIKNNQQIECMRQTCALARKILNSVGPLIKEGVTTEFLDDAVFEMIISNGAYPSPLNYLRFPKSICTSVNNVACHGIPDNRPLRNGDILNVDITVFLNGYHGDCSTMFAVGEIDSHAKKLIDTTKNCLDAAINICKPSEDFRTIGATIEKLANENGFTVVPSFCGHGIGTYFHGPPDIYHFANDFPGKMAPGMTFTIEPLLTQGKKDIAILEDSWTAVMVDFARTVQFEHTILITEDGCEILTL</sequence>
<dbReference type="PRINTS" id="PR00599">
    <property type="entry name" value="MAPEPTIDASE"/>
</dbReference>
<reference evidence="8 9" key="1">
    <citation type="journal article" date="2021" name="J. Hered.">
        <title>A chromosome-level genome assembly of the parasitoid wasp, Cotesia glomerata (Hymenoptera: Braconidae).</title>
        <authorList>
            <person name="Pinto B.J."/>
            <person name="Weis J.J."/>
            <person name="Gamble T."/>
            <person name="Ode P.J."/>
            <person name="Paul R."/>
            <person name="Zaspel J.M."/>
        </authorList>
    </citation>
    <scope>NUCLEOTIDE SEQUENCE [LARGE SCALE GENOMIC DNA]</scope>
    <source>
        <strain evidence="8">CgM1</strain>
    </source>
</reference>
<dbReference type="Pfam" id="PF00557">
    <property type="entry name" value="Peptidase_M24"/>
    <property type="match status" value="1"/>
</dbReference>
<comment type="caution">
    <text evidence="8">The sequence shown here is derived from an EMBL/GenBank/DDBJ whole genome shotgun (WGS) entry which is preliminary data.</text>
</comment>
<dbReference type="CDD" id="cd01086">
    <property type="entry name" value="MetAP1"/>
    <property type="match status" value="1"/>
</dbReference>
<dbReference type="InterPro" id="IPR036005">
    <property type="entry name" value="Creatinase/aminopeptidase-like"/>
</dbReference>
<feature type="binding site" evidence="5">
    <location>
        <position position="313"/>
    </location>
    <ligand>
        <name>a divalent metal cation</name>
        <dbReference type="ChEBI" id="CHEBI:60240"/>
        <label>1</label>
    </ligand>
</feature>
<accession>A0AAV7I9D6</accession>
<dbReference type="GO" id="GO:0046872">
    <property type="term" value="F:metal ion binding"/>
    <property type="evidence" value="ECO:0007669"/>
    <property type="project" value="UniProtKB-UniRule"/>
</dbReference>
<keyword evidence="2 5" id="KW-0645">Protease</keyword>
<keyword evidence="1 5" id="KW-0031">Aminopeptidase</keyword>
<dbReference type="InterPro" id="IPR000994">
    <property type="entry name" value="Pept_M24"/>
</dbReference>
<comment type="cofactor">
    <cofactor evidence="5">
        <name>Co(2+)</name>
        <dbReference type="ChEBI" id="CHEBI:48828"/>
    </cofactor>
    <cofactor evidence="5">
        <name>Zn(2+)</name>
        <dbReference type="ChEBI" id="CHEBI:29105"/>
    </cofactor>
    <cofactor evidence="5">
        <name>Mn(2+)</name>
        <dbReference type="ChEBI" id="CHEBI:29035"/>
    </cofactor>
    <cofactor evidence="5">
        <name>Fe(2+)</name>
        <dbReference type="ChEBI" id="CHEBI:29033"/>
    </cofactor>
    <text evidence="5">Binds 2 divalent metal cations per subunit. Has a high-affinity and a low affinity metal-binding site. The true nature of the physiological cofactor is under debate. The enzyme is active with cobalt, zinc, manganese or divalent iron ions. Most likely, methionine aminopeptidases function as mononuclear Fe(2+)-metalloproteases under physiological conditions, and the catalytically relevant metal-binding site has been assigned to the histidine-containing high-affinity site.</text>
</comment>
<evidence type="ECO:0000256" key="2">
    <source>
        <dbReference type="ARBA" id="ARBA00022670"/>
    </source>
</evidence>
<dbReference type="PROSITE" id="PS00680">
    <property type="entry name" value="MAP_1"/>
    <property type="match status" value="1"/>
</dbReference>
<evidence type="ECO:0000256" key="6">
    <source>
        <dbReference type="RuleBase" id="RU003653"/>
    </source>
</evidence>
<evidence type="ECO:0000259" key="7">
    <source>
        <dbReference type="Pfam" id="PF00557"/>
    </source>
</evidence>
<feature type="binding site" evidence="5">
    <location>
        <position position="282"/>
    </location>
    <ligand>
        <name>a divalent metal cation</name>
        <dbReference type="ChEBI" id="CHEBI:60240"/>
        <label>2</label>
        <note>catalytic</note>
    </ligand>
</feature>
<dbReference type="SUPFAM" id="SSF55920">
    <property type="entry name" value="Creatinase/aminopeptidase"/>
    <property type="match status" value="1"/>
</dbReference>
<dbReference type="PANTHER" id="PTHR43330">
    <property type="entry name" value="METHIONINE AMINOPEPTIDASE"/>
    <property type="match status" value="1"/>
</dbReference>
<comment type="similarity">
    <text evidence="5">Belongs to the peptidase M24A family. Methionine aminopeptidase type 1 subfamily.</text>
</comment>
<dbReference type="Proteomes" id="UP000826195">
    <property type="component" value="Unassembled WGS sequence"/>
</dbReference>
<evidence type="ECO:0000256" key="4">
    <source>
        <dbReference type="ARBA" id="ARBA00022801"/>
    </source>
</evidence>
<feature type="binding site" evidence="5">
    <location>
        <position position="187"/>
    </location>
    <ligand>
        <name>a divalent metal cation</name>
        <dbReference type="ChEBI" id="CHEBI:60240"/>
        <label>1</label>
    </ligand>
</feature>
<evidence type="ECO:0000313" key="9">
    <source>
        <dbReference type="Proteomes" id="UP000826195"/>
    </source>
</evidence>